<evidence type="ECO:0000313" key="2">
    <source>
        <dbReference type="EMBL" id="KAJ8871746.1"/>
    </source>
</evidence>
<dbReference type="EMBL" id="JARBHB010000012">
    <property type="protein sequence ID" value="KAJ8871746.1"/>
    <property type="molecule type" value="Genomic_DNA"/>
</dbReference>
<name>A0ABQ9GI73_9NEOP</name>
<accession>A0ABQ9GI73</accession>
<gene>
    <name evidence="2" type="ORF">PR048_028083</name>
</gene>
<sequence length="845" mass="93624">MTNGAELAQYLGREIWAANGRGTRRSPRKPADQRHHPVCSQFAKNPGVTQPRIEPVPDPTLKAAAGIIPRRGVRLERGDESIFSWGFPLFSPHHSHVISGSRHRSPGHGVFAVCRRIDHETIFLKHRNCDMVQQCNKARNFPVAGSSLVPLLVYQLQHLPPGKTNRVRLARENRAGRYRRTAGFLRDLPFHPPLNSDAAPYPPRLPFLNSQYFHRATCATFKARFNPFDGGERRRQEEETALRPDLLVRPARINFGNAQQELLCGQEPPKCPSDQPSSLELQPPTGNCATSHVLRYPSTAPKSDYQHQVSIVPGDLVCLRPYGLTFLLPLKGAAGTGWLSCLLPNQGEPGSIPGRVTPGFSQVVIEPDDAAVLRTNRGTVSREIRMEKSVHLIFSSMSCSCVKGRAQASCRATPLVANPSATTPVRNHHVCFKKSEEAANRLHYKFHKCACDDTTARAGRRQLEPATPRLCTSCYKDSRRASASARLIYGDKKKTGWVMGEGAEEGVPGCGGAWLDWGADGTSWDSERVFVFLSSVGGLEEGNPSTPLDSDETKIEFINIIAVSVQDGIKDVVDGIRASRTLKRYILMIILGRPESSMLFHSGAAVIQRLELLPANKVNRVRFTAVSLLDFRAWESCWGGGGCLPFPPGWQSGAAPYASRVWSSTDPDVKSSPNLSNISHAPTAANTVVQFDPNGSCVGQFDWCRERKINIKASERVNVDVFMQNKRPRTLHRRTGVNVTPFVAHKCRSKRRPPNLPHLLKYPKSSVSFIDTRMYCVKVKDDRATLRTIGDTFTPISTLADLLDHTFPVPKRFRYAAPVHHGPISLAVQDQSLCPDTELLFCQHV</sequence>
<dbReference type="Proteomes" id="UP001159363">
    <property type="component" value="Chromosome 11"/>
</dbReference>
<evidence type="ECO:0000313" key="3">
    <source>
        <dbReference type="Proteomes" id="UP001159363"/>
    </source>
</evidence>
<keyword evidence="3" id="KW-1185">Reference proteome</keyword>
<organism evidence="2 3">
    <name type="scientific">Dryococelus australis</name>
    <dbReference type="NCBI Taxonomy" id="614101"/>
    <lineage>
        <taxon>Eukaryota</taxon>
        <taxon>Metazoa</taxon>
        <taxon>Ecdysozoa</taxon>
        <taxon>Arthropoda</taxon>
        <taxon>Hexapoda</taxon>
        <taxon>Insecta</taxon>
        <taxon>Pterygota</taxon>
        <taxon>Neoptera</taxon>
        <taxon>Polyneoptera</taxon>
        <taxon>Phasmatodea</taxon>
        <taxon>Verophasmatodea</taxon>
        <taxon>Anareolatae</taxon>
        <taxon>Phasmatidae</taxon>
        <taxon>Eurycanthinae</taxon>
        <taxon>Dryococelus</taxon>
    </lineage>
</organism>
<proteinExistence type="predicted"/>
<reference evidence="2 3" key="1">
    <citation type="submission" date="2023-02" db="EMBL/GenBank/DDBJ databases">
        <title>LHISI_Scaffold_Assembly.</title>
        <authorList>
            <person name="Stuart O.P."/>
            <person name="Cleave R."/>
            <person name="Magrath M.J.L."/>
            <person name="Mikheyev A.S."/>
        </authorList>
    </citation>
    <scope>NUCLEOTIDE SEQUENCE [LARGE SCALE GENOMIC DNA]</scope>
    <source>
        <strain evidence="2">Daus_M_001</strain>
        <tissue evidence="2">Leg muscle</tissue>
    </source>
</reference>
<protein>
    <submittedName>
        <fullName evidence="2">Uncharacterized protein</fullName>
    </submittedName>
</protein>
<feature type="region of interest" description="Disordered" evidence="1">
    <location>
        <begin position="18"/>
        <end position="37"/>
    </location>
</feature>
<comment type="caution">
    <text evidence="2">The sequence shown here is derived from an EMBL/GenBank/DDBJ whole genome shotgun (WGS) entry which is preliminary data.</text>
</comment>
<evidence type="ECO:0000256" key="1">
    <source>
        <dbReference type="SAM" id="MobiDB-lite"/>
    </source>
</evidence>